<name>A0A0K2ZDT6_9XANT</name>
<feature type="region of interest" description="Disordered" evidence="1">
    <location>
        <begin position="1"/>
        <end position="143"/>
    </location>
</feature>
<feature type="compositionally biased region" description="Polar residues" evidence="1">
    <location>
        <begin position="115"/>
        <end position="128"/>
    </location>
</feature>
<sequence length="688" mass="73592">MRASSPTSATTSATNSPTRVAHEAAPTPAQESIQPSPPADIQTGTFSQRAPRPGSPRSGRLQAGGSPTAGGTTPPTAGSPVPEIGLWIEEPQDPARAASPTVADPLQDRPDTSSRSDVASPSQLQRPASTQGSGSSSSQLPRELQRRAVINQLRLYPETENADDAQETQQELEAVYVEWATDRLQQRYEAYGPNGGYRFNENMSAAGAAASLPAAYETLKGFLSSALRTPPGSATATKYDQQDGSLTSKVGPTAVGGTTSGITSYFTEQILLSAMDRRARLANMPAFKPIPVSVLSPEPGPVQMEITPEGKKYFWRPQRDEEVAHRGHGSDRPTFETLQRIAHNRQRQLLERQKLMEGKAEATFLRPLLSGTLNGIRRSLSSDATLLSPPLVLGTSMIGSGTSGALGKAILEASKALPRTGQTEVDNLAGGTQTVNLFRLARRDEAAPALRWSDARRLPHTLAEIAQEAGALAGVPFTSPLMAGRSARDLLLRHISGNILTSWVATGGGMVLASLVRGNYGTPANDESLSSPGSVVQQFGQSFSNDAVWNATNSALSDTKHDLAVNLDTNRDNKQARLWSKALAIQAGLQEEIGLLREVAEQTRDPRLQEITAALEQSLQHGTGMLERSRLETALATIGQVLDTPNGTDAQSLARLRTLKDQVTDVRALLVQRQALLDWRNGRPQTSA</sequence>
<dbReference type="RefSeq" id="WP_053833846.1">
    <property type="nucleotide sequence ID" value="NZ_CXOI01000004.1"/>
</dbReference>
<dbReference type="Proteomes" id="UP000046187">
    <property type="component" value="Unassembled WGS sequence"/>
</dbReference>
<gene>
    <name evidence="2" type="ORF">XTALMG727_0160</name>
</gene>
<evidence type="ECO:0000313" key="3">
    <source>
        <dbReference type="Proteomes" id="UP000046187"/>
    </source>
</evidence>
<keyword evidence="3" id="KW-1185">Reference proteome</keyword>
<dbReference type="AlphaFoldDB" id="A0A0K2ZDT6"/>
<protein>
    <submittedName>
        <fullName evidence="2">Putative type III effector protein</fullName>
    </submittedName>
</protein>
<feature type="compositionally biased region" description="Low complexity" evidence="1">
    <location>
        <begin position="51"/>
        <end position="80"/>
    </location>
</feature>
<dbReference type="EMBL" id="CXOI01000004">
    <property type="protein sequence ID" value="CTP82324.1"/>
    <property type="molecule type" value="Genomic_DNA"/>
</dbReference>
<evidence type="ECO:0000313" key="2">
    <source>
        <dbReference type="EMBL" id="CTP82324.1"/>
    </source>
</evidence>
<dbReference type="NCBIfam" id="NF041344">
    <property type="entry name" value="XopF"/>
    <property type="match status" value="1"/>
</dbReference>
<proteinExistence type="predicted"/>
<feature type="compositionally biased region" description="Low complexity" evidence="1">
    <location>
        <begin position="1"/>
        <end position="18"/>
    </location>
</feature>
<organism evidence="2 3">
    <name type="scientific">Xanthomonas graminis pv. arrhenatheri LMG 727</name>
    <dbReference type="NCBI Taxonomy" id="1195923"/>
    <lineage>
        <taxon>Bacteria</taxon>
        <taxon>Pseudomonadati</taxon>
        <taxon>Pseudomonadota</taxon>
        <taxon>Gammaproteobacteria</taxon>
        <taxon>Lysobacterales</taxon>
        <taxon>Lysobacteraceae</taxon>
        <taxon>Xanthomonas</taxon>
        <taxon>Xanthomonas translucens group</taxon>
        <taxon>Xanthomonas graminis</taxon>
    </lineage>
</organism>
<accession>A0A0K2ZDT6</accession>
<feature type="compositionally biased region" description="Low complexity" evidence="1">
    <location>
        <begin position="129"/>
        <end position="139"/>
    </location>
</feature>
<dbReference type="NCBIfam" id="NF041346">
    <property type="entry name" value="XopF2"/>
    <property type="match status" value="1"/>
</dbReference>
<evidence type="ECO:0000256" key="1">
    <source>
        <dbReference type="SAM" id="MobiDB-lite"/>
    </source>
</evidence>
<reference evidence="3" key="1">
    <citation type="submission" date="2015-07" db="EMBL/GenBank/DDBJ databases">
        <authorList>
            <person name="Wibberg D."/>
        </authorList>
    </citation>
    <scope>NUCLEOTIDE SEQUENCE [LARGE SCALE GENOMIC DNA]</scope>
</reference>